<protein>
    <recommendedName>
        <fullName evidence="1">CHK kinase-like domain-containing protein</fullName>
    </recommendedName>
</protein>
<proteinExistence type="predicted"/>
<feature type="domain" description="CHK kinase-like" evidence="1">
    <location>
        <begin position="282"/>
        <end position="483"/>
    </location>
</feature>
<dbReference type="Pfam" id="PF02958">
    <property type="entry name" value="EcKL"/>
    <property type="match status" value="1"/>
</dbReference>
<evidence type="ECO:0000313" key="3">
    <source>
        <dbReference type="Proteomes" id="UP000053105"/>
    </source>
</evidence>
<reference evidence="2 3" key="1">
    <citation type="submission" date="2015-07" db="EMBL/GenBank/DDBJ databases">
        <title>The genome of Melipona quadrifasciata.</title>
        <authorList>
            <person name="Pan H."/>
            <person name="Kapheim K."/>
        </authorList>
    </citation>
    <scope>NUCLEOTIDE SEQUENCE [LARGE SCALE GENOMIC DNA]</scope>
    <source>
        <strain evidence="2">0111107301</strain>
        <tissue evidence="2">Whole body</tissue>
    </source>
</reference>
<dbReference type="Gene3D" id="3.90.1200.10">
    <property type="match status" value="1"/>
</dbReference>
<dbReference type="InterPro" id="IPR011009">
    <property type="entry name" value="Kinase-like_dom_sf"/>
</dbReference>
<dbReference type="InterPro" id="IPR004119">
    <property type="entry name" value="EcKL"/>
</dbReference>
<name>A0A0M9A954_9HYME</name>
<evidence type="ECO:0000259" key="1">
    <source>
        <dbReference type="SMART" id="SM00587"/>
    </source>
</evidence>
<dbReference type="AlphaFoldDB" id="A0A0M9A954"/>
<dbReference type="PANTHER" id="PTHR11012:SF48">
    <property type="entry name" value="CHK KINASE-LIKE DOMAIN-CONTAINING PROTEIN-RELATED"/>
    <property type="match status" value="1"/>
</dbReference>
<dbReference type="InterPro" id="IPR027901">
    <property type="entry name" value="CFAP90"/>
</dbReference>
<dbReference type="InterPro" id="IPR015897">
    <property type="entry name" value="CHK_kinase-like"/>
</dbReference>
<organism evidence="2 3">
    <name type="scientific">Melipona quadrifasciata</name>
    <dbReference type="NCBI Taxonomy" id="166423"/>
    <lineage>
        <taxon>Eukaryota</taxon>
        <taxon>Metazoa</taxon>
        <taxon>Ecdysozoa</taxon>
        <taxon>Arthropoda</taxon>
        <taxon>Hexapoda</taxon>
        <taxon>Insecta</taxon>
        <taxon>Pterygota</taxon>
        <taxon>Neoptera</taxon>
        <taxon>Endopterygota</taxon>
        <taxon>Hymenoptera</taxon>
        <taxon>Apocrita</taxon>
        <taxon>Aculeata</taxon>
        <taxon>Apoidea</taxon>
        <taxon>Anthophila</taxon>
        <taxon>Apidae</taxon>
        <taxon>Melipona</taxon>
    </lineage>
</organism>
<dbReference type="SUPFAM" id="SSF56112">
    <property type="entry name" value="Protein kinase-like (PK-like)"/>
    <property type="match status" value="1"/>
</dbReference>
<dbReference type="Proteomes" id="UP000053105">
    <property type="component" value="Unassembled WGS sequence"/>
</dbReference>
<dbReference type="PANTHER" id="PTHR11012">
    <property type="entry name" value="PROTEIN KINASE-LIKE DOMAIN-CONTAINING"/>
    <property type="match status" value="1"/>
</dbReference>
<accession>A0A0M9A954</accession>
<dbReference type="Pfam" id="PF15074">
    <property type="entry name" value="CFAP90"/>
    <property type="match status" value="1"/>
</dbReference>
<dbReference type="SMART" id="SM00587">
    <property type="entry name" value="CHK"/>
    <property type="match status" value="1"/>
</dbReference>
<gene>
    <name evidence="2" type="ORF">WN51_11385</name>
</gene>
<keyword evidence="3" id="KW-1185">Reference proteome</keyword>
<dbReference type="OrthoDB" id="190089at2759"/>
<sequence length="628" mass="72630">MRRSNETLFESLANFECQDFLNFCYLGAESSFQLLRLEPFAPRHSITYFNNNKEDSAKSAYKRLHSLEFDLSKPRCDRTKPDLYWLEISKENKGHKVPMTTNLWYGRPNRVQVDFPETKFNRSSKMQEFYTRCGFSLSSSTGKLIAVALVVNPLNEKEPLPGSKSPGVWSWMSPVKTQSAIIVSPCTSRDISNLDSLGETNGFLGSYYTLSVTVKIDDKSKHFKFFAKTPPPNTSPQYDFLVKSDTFNKEIVVYSEIVPRMGVGNGSKWLPDYYLGKSNAIIVLEDAKQSGYVTPNKYQPFDEEHCILVAKTLSTFHSRSLILDEKLRRDSGQTILDLYEQYLREVAFVKGEEVMEKYLSSCFKGACTIIDMHEGLSRDEATVIKNYVNEWMHKLPEWVKSSEKYRNVMCHRDLWANNIMFKRDSAGKPIGCYLVDFQFLRYNPPAVDFVLCFYLSTDRATRRRCHDLLLDVYYDTMREELRAEGLDVEACLPRAQFVKSCEDVKVLALTYAVTNLQIMLLTQQAAEEYFVRSTDQLEHVLYGDQRPDLIKSQCRSVKSFQSRITEIKLLRCNTFDTYDCCMLLPLLKVVFFTSLKVTNTKPHLKRSATKQVNLLQILKYIFFDIMKL</sequence>
<dbReference type="EMBL" id="KQ435710">
    <property type="protein sequence ID" value="KOX79775.1"/>
    <property type="molecule type" value="Genomic_DNA"/>
</dbReference>
<evidence type="ECO:0000313" key="2">
    <source>
        <dbReference type="EMBL" id="KOX79775.1"/>
    </source>
</evidence>